<proteinExistence type="predicted"/>
<dbReference type="InterPro" id="IPR035979">
    <property type="entry name" value="RBD_domain_sf"/>
</dbReference>
<organism evidence="4 5">
    <name type="scientific">Tectimicrobiota bacterium</name>
    <dbReference type="NCBI Taxonomy" id="2528274"/>
    <lineage>
        <taxon>Bacteria</taxon>
        <taxon>Pseudomonadati</taxon>
        <taxon>Nitrospinota/Tectimicrobiota group</taxon>
        <taxon>Candidatus Tectimicrobiota</taxon>
    </lineage>
</organism>
<dbReference type="AlphaFoldDB" id="A0A937W1Z8"/>
<dbReference type="Proteomes" id="UP000712673">
    <property type="component" value="Unassembled WGS sequence"/>
</dbReference>
<dbReference type="GO" id="GO:1901259">
    <property type="term" value="P:chloroplast rRNA processing"/>
    <property type="evidence" value="ECO:0007669"/>
    <property type="project" value="TreeGrafter"/>
</dbReference>
<feature type="domain" description="RRM" evidence="3">
    <location>
        <begin position="1"/>
        <end position="79"/>
    </location>
</feature>
<dbReference type="SMART" id="SM00360">
    <property type="entry name" value="RRM"/>
    <property type="match status" value="1"/>
</dbReference>
<reference evidence="4" key="1">
    <citation type="submission" date="2019-03" db="EMBL/GenBank/DDBJ databases">
        <title>Lake Tanganyika Metagenome-Assembled Genomes (MAGs).</title>
        <authorList>
            <person name="Tran P."/>
        </authorList>
    </citation>
    <scope>NUCLEOTIDE SEQUENCE</scope>
    <source>
        <strain evidence="4">K_DeepCast_65m_m2_066</strain>
    </source>
</reference>
<feature type="region of interest" description="Disordered" evidence="2">
    <location>
        <begin position="70"/>
        <end position="91"/>
    </location>
</feature>
<dbReference type="PANTHER" id="PTHR48025">
    <property type="entry name" value="OS02G0815200 PROTEIN"/>
    <property type="match status" value="1"/>
</dbReference>
<dbReference type="Gene3D" id="3.30.70.330">
    <property type="match status" value="1"/>
</dbReference>
<sequence length="91" mass="10265">MNIFVGNIAFTASEEDLRELFEQHGTVDKVDLITDRYTGRSRGFGFVEMPNAEEARAAITALTGASLHNRPLTVNEARPREPRREGGRRDY</sequence>
<evidence type="ECO:0000313" key="5">
    <source>
        <dbReference type="Proteomes" id="UP000712673"/>
    </source>
</evidence>
<dbReference type="Pfam" id="PF00076">
    <property type="entry name" value="RRM_1"/>
    <property type="match status" value="1"/>
</dbReference>
<accession>A0A937W1Z8</accession>
<comment type="caution">
    <text evidence="4">The sequence shown here is derived from an EMBL/GenBank/DDBJ whole genome shotgun (WGS) entry which is preliminary data.</text>
</comment>
<dbReference type="InterPro" id="IPR000504">
    <property type="entry name" value="RRM_dom"/>
</dbReference>
<keyword evidence="1" id="KW-0694">RNA-binding</keyword>
<dbReference type="InterPro" id="IPR012677">
    <property type="entry name" value="Nucleotide-bd_a/b_plait_sf"/>
</dbReference>
<gene>
    <name evidence="4" type="ORF">FJZ47_13085</name>
</gene>
<name>A0A937W1Z8_UNCTE</name>
<dbReference type="PANTHER" id="PTHR48025:SF11">
    <property type="entry name" value="RNA-BINDING PROTEIN CP33, CHLOROPLASTIC"/>
    <property type="match status" value="1"/>
</dbReference>
<protein>
    <submittedName>
        <fullName evidence="4">RNA-binding protein</fullName>
    </submittedName>
</protein>
<dbReference type="PROSITE" id="PS50102">
    <property type="entry name" value="RRM"/>
    <property type="match status" value="1"/>
</dbReference>
<evidence type="ECO:0000259" key="3">
    <source>
        <dbReference type="PROSITE" id="PS50102"/>
    </source>
</evidence>
<dbReference type="GO" id="GO:0003729">
    <property type="term" value="F:mRNA binding"/>
    <property type="evidence" value="ECO:0007669"/>
    <property type="project" value="TreeGrafter"/>
</dbReference>
<evidence type="ECO:0000256" key="2">
    <source>
        <dbReference type="SAM" id="MobiDB-lite"/>
    </source>
</evidence>
<feature type="compositionally biased region" description="Basic and acidic residues" evidence="2">
    <location>
        <begin position="77"/>
        <end position="91"/>
    </location>
</feature>
<dbReference type="SUPFAM" id="SSF54928">
    <property type="entry name" value="RNA-binding domain, RBD"/>
    <property type="match status" value="1"/>
</dbReference>
<dbReference type="InterPro" id="IPR050502">
    <property type="entry name" value="Euk_RNA-bind_prot"/>
</dbReference>
<evidence type="ECO:0000313" key="4">
    <source>
        <dbReference type="EMBL" id="MBM3224723.1"/>
    </source>
</evidence>
<evidence type="ECO:0000256" key="1">
    <source>
        <dbReference type="ARBA" id="ARBA00022884"/>
    </source>
</evidence>
<dbReference type="EMBL" id="VGLS01000390">
    <property type="protein sequence ID" value="MBM3224723.1"/>
    <property type="molecule type" value="Genomic_DNA"/>
</dbReference>